<dbReference type="InterPro" id="IPR004695">
    <property type="entry name" value="SLAC1/Mae1/Ssu1/TehA"/>
</dbReference>
<feature type="transmembrane region" description="Helical" evidence="5">
    <location>
        <begin position="197"/>
        <end position="217"/>
    </location>
</feature>
<feature type="transmembrane region" description="Helical" evidence="5">
    <location>
        <begin position="12"/>
        <end position="31"/>
    </location>
</feature>
<evidence type="ECO:0000313" key="7">
    <source>
        <dbReference type="Proteomes" id="UP000239197"/>
    </source>
</evidence>
<feature type="transmembrane region" description="Helical" evidence="5">
    <location>
        <begin position="223"/>
        <end position="241"/>
    </location>
</feature>
<keyword evidence="7" id="KW-1185">Reference proteome</keyword>
<evidence type="ECO:0000256" key="3">
    <source>
        <dbReference type="ARBA" id="ARBA00022989"/>
    </source>
</evidence>
<dbReference type="PANTHER" id="PTHR37955:SF1">
    <property type="entry name" value="DEP DOMAIN-CONTAINING PROTEIN"/>
    <property type="match status" value="1"/>
</dbReference>
<evidence type="ECO:0000313" key="6">
    <source>
        <dbReference type="EMBL" id="AVF33430.1"/>
    </source>
</evidence>
<keyword evidence="3 5" id="KW-1133">Transmembrane helix</keyword>
<sequence>MSLSPFVHRVPVSFFGMVLGVFGLGSAWRYAATLGLGPAWLGETLIFAGSLIWLTLALVYAGRCLTKPKAVREEFLNNNQFSFISLLPAGGVLVSIGLHPYNLMLANTLMIAGAAGQLIFSAWRCAPLWRGEFAAEATTPGFYLPTVAANFICAMAFGTAGHQDIGALFLGAGLISWLTLEPAIIHRLRTQTELSGPARGVIGVQLAPAFVACYAWLCVNGNHFDMFALLLLGYGLLQLLFMLRLVRWFFAGGFSPSMWAFSFGLSAMANASLRLAHSRQVIDMQVLSWILFSLANLLLAGLIVKTLWLLVSGRLLPTK</sequence>
<dbReference type="InterPro" id="IPR038665">
    <property type="entry name" value="Voltage-dep_anion_channel_sf"/>
</dbReference>
<evidence type="ECO:0000256" key="1">
    <source>
        <dbReference type="ARBA" id="ARBA00004141"/>
    </source>
</evidence>
<dbReference type="KEGG" id="rox:BV494_00125"/>
<reference evidence="7" key="1">
    <citation type="submission" date="2017-01" db="EMBL/GenBank/DDBJ databases">
        <title>Genome sequence of Rouxiella sp. ERMR1:05.</title>
        <authorList>
            <person name="Kumar R."/>
            <person name="Singh D."/>
            <person name="Kumar S."/>
        </authorList>
    </citation>
    <scope>NUCLEOTIDE SEQUENCE [LARGE SCALE GENOMIC DNA]</scope>
    <source>
        <strain evidence="7">ERMR1:05</strain>
    </source>
</reference>
<proteinExistence type="predicted"/>
<dbReference type="Proteomes" id="UP000239197">
    <property type="component" value="Chromosome"/>
</dbReference>
<evidence type="ECO:0000256" key="4">
    <source>
        <dbReference type="ARBA" id="ARBA00023136"/>
    </source>
</evidence>
<dbReference type="GO" id="GO:0005886">
    <property type="term" value="C:plasma membrane"/>
    <property type="evidence" value="ECO:0007669"/>
    <property type="project" value="TreeGrafter"/>
</dbReference>
<dbReference type="EMBL" id="CP019062">
    <property type="protein sequence ID" value="AVF33430.1"/>
    <property type="molecule type" value="Genomic_DNA"/>
</dbReference>
<dbReference type="NCBIfam" id="NF008032">
    <property type="entry name" value="PRK10764.1"/>
    <property type="match status" value="1"/>
</dbReference>
<name>A0A2L1UKG5_9GAMM</name>
<feature type="transmembrane region" description="Helical" evidence="5">
    <location>
        <begin position="289"/>
        <end position="311"/>
    </location>
</feature>
<feature type="transmembrane region" description="Helical" evidence="5">
    <location>
        <begin position="165"/>
        <end position="185"/>
    </location>
</feature>
<feature type="transmembrane region" description="Helical" evidence="5">
    <location>
        <begin position="37"/>
        <end position="60"/>
    </location>
</feature>
<accession>A0A2L1UKG5</accession>
<organism evidence="6 7">
    <name type="scientific">Rahnella sikkimica</name>
    <dbReference type="NCBI Taxonomy" id="1805933"/>
    <lineage>
        <taxon>Bacteria</taxon>
        <taxon>Pseudomonadati</taxon>
        <taxon>Pseudomonadota</taxon>
        <taxon>Gammaproteobacteria</taxon>
        <taxon>Enterobacterales</taxon>
        <taxon>Yersiniaceae</taxon>
        <taxon>Rahnella</taxon>
    </lineage>
</organism>
<dbReference type="AlphaFoldDB" id="A0A2L1UKG5"/>
<dbReference type="InterPro" id="IPR052951">
    <property type="entry name" value="Tellurite_res_ion_channel"/>
</dbReference>
<feature type="transmembrane region" description="Helical" evidence="5">
    <location>
        <begin position="81"/>
        <end position="98"/>
    </location>
</feature>
<evidence type="ECO:0000256" key="5">
    <source>
        <dbReference type="SAM" id="Phobius"/>
    </source>
</evidence>
<feature type="transmembrane region" description="Helical" evidence="5">
    <location>
        <begin position="248"/>
        <end position="269"/>
    </location>
</feature>
<gene>
    <name evidence="6" type="ORF">BV494_00125</name>
</gene>
<dbReference type="GO" id="GO:0046583">
    <property type="term" value="F:monoatomic cation efflux transmembrane transporter activity"/>
    <property type="evidence" value="ECO:0007669"/>
    <property type="project" value="TreeGrafter"/>
</dbReference>
<comment type="subcellular location">
    <subcellularLocation>
        <location evidence="1">Membrane</location>
        <topology evidence="1">Multi-pass membrane protein</topology>
    </subcellularLocation>
</comment>
<dbReference type="Gene3D" id="1.50.10.150">
    <property type="entry name" value="Voltage-dependent anion channel"/>
    <property type="match status" value="1"/>
</dbReference>
<dbReference type="PANTHER" id="PTHR37955">
    <property type="entry name" value="TELLURITE RESISTANCE PROTEIN TEHA"/>
    <property type="match status" value="1"/>
</dbReference>
<keyword evidence="2 5" id="KW-0812">Transmembrane</keyword>
<dbReference type="OrthoDB" id="309023at2"/>
<keyword evidence="4 5" id="KW-0472">Membrane</keyword>
<dbReference type="RefSeq" id="WP_104921010.1">
    <property type="nucleotide sequence ID" value="NZ_CP019062.1"/>
</dbReference>
<evidence type="ECO:0000256" key="2">
    <source>
        <dbReference type="ARBA" id="ARBA00022692"/>
    </source>
</evidence>
<dbReference type="Pfam" id="PF03595">
    <property type="entry name" value="SLAC1"/>
    <property type="match status" value="1"/>
</dbReference>
<feature type="transmembrane region" description="Helical" evidence="5">
    <location>
        <begin position="141"/>
        <end position="159"/>
    </location>
</feature>
<protein>
    <submittedName>
        <fullName evidence="6">Dicarboxylate transporter/tellurite-resistance protein TehA</fullName>
    </submittedName>
</protein>